<evidence type="ECO:0000313" key="1">
    <source>
        <dbReference type="EMBL" id="GIM47895.1"/>
    </source>
</evidence>
<comment type="caution">
    <text evidence="1">The sequence shown here is derived from an EMBL/GenBank/DDBJ whole genome shotgun (WGS) entry which is preliminary data.</text>
</comment>
<dbReference type="AlphaFoldDB" id="A0AAV4LJD7"/>
<dbReference type="InterPro" id="IPR026838">
    <property type="entry name" value="YheC/D"/>
</dbReference>
<evidence type="ECO:0008006" key="3">
    <source>
        <dbReference type="Google" id="ProtNLM"/>
    </source>
</evidence>
<reference evidence="1" key="1">
    <citation type="journal article" date="2023" name="Int. J. Syst. Evol. Microbiol.">
        <title>Collibacillus ludicampi gen. nov., sp. nov., a new soil bacterium of the family Alicyclobacillaceae.</title>
        <authorList>
            <person name="Jojima T."/>
            <person name="Ioku Y."/>
            <person name="Fukuta Y."/>
            <person name="Shirasaka N."/>
            <person name="Matsumura Y."/>
            <person name="Mori M."/>
        </authorList>
    </citation>
    <scope>NUCLEOTIDE SEQUENCE</scope>
    <source>
        <strain evidence="1">TP075</strain>
    </source>
</reference>
<dbReference type="Pfam" id="PF14398">
    <property type="entry name" value="ATPgrasp_YheCD"/>
    <property type="match status" value="1"/>
</dbReference>
<proteinExistence type="predicted"/>
<name>A0AAV4LJD7_9BACL</name>
<gene>
    <name evidence="1" type="ORF">DNHGIG_34440</name>
</gene>
<dbReference type="RefSeq" id="WP_282200827.1">
    <property type="nucleotide sequence ID" value="NZ_BOQE01000001.1"/>
</dbReference>
<sequence length="455" mass="52554">MRPHLLHKDSNHLIHCRIVLPRKLRETLKLKVGQYIPFSWGKYRADAFIEGRTTGGVELIFGNEVHTWDERMGMKWEEGVLKIGPLIGILTTGPKNDQIHFIRGRNILREYVRAARDLRTTAFVFTPKDINWTTERINGLTLTGKGKGEKWVYKEFPFPDVIYNRVPHRSAEMWAPVQFAKQELKDRYEIPIFNPDFFGKDEVYRLLLQSPVTSVYIPETKPLTSLNTLQAMSKRHPLLYAKPIHGSLGIGIMQIQQRERLYELRYQRKGKSVSYRFYQMEPLYSFIRRIAGQRHYVIQQGIDLRQTDGRVTDFRMHLHKNGSGMWEVIGIGAKVAGDAAVTTHVHNGGVVMDADEVFHMWYGEYAEMMKAELCSKACLIAQTIEQFVEGTIGELGLDMGFDQQDRIWMFEANAKPGRAIFRHPRLRKAGVRSARKIIEYCTLLSGFSSVKEVHV</sequence>
<organism evidence="1 2">
    <name type="scientific">Collibacillus ludicampi</name>
    <dbReference type="NCBI Taxonomy" id="2771369"/>
    <lineage>
        <taxon>Bacteria</taxon>
        <taxon>Bacillati</taxon>
        <taxon>Bacillota</taxon>
        <taxon>Bacilli</taxon>
        <taxon>Bacillales</taxon>
        <taxon>Alicyclobacillaceae</taxon>
        <taxon>Collibacillus</taxon>
    </lineage>
</organism>
<accession>A0AAV4LJD7</accession>
<protein>
    <recommendedName>
        <fullName evidence="3">YheC/YheD family protein</fullName>
    </recommendedName>
</protein>
<dbReference type="SUPFAM" id="SSF56059">
    <property type="entry name" value="Glutathione synthetase ATP-binding domain-like"/>
    <property type="match status" value="1"/>
</dbReference>
<keyword evidence="2" id="KW-1185">Reference proteome</keyword>
<dbReference type="EMBL" id="BOQE01000001">
    <property type="protein sequence ID" value="GIM47895.1"/>
    <property type="molecule type" value="Genomic_DNA"/>
</dbReference>
<evidence type="ECO:0000313" key="2">
    <source>
        <dbReference type="Proteomes" id="UP001057291"/>
    </source>
</evidence>
<dbReference type="Proteomes" id="UP001057291">
    <property type="component" value="Unassembled WGS sequence"/>
</dbReference>